<dbReference type="SMART" id="SM00225">
    <property type="entry name" value="BTB"/>
    <property type="match status" value="1"/>
</dbReference>
<dbReference type="InterPro" id="IPR011333">
    <property type="entry name" value="SKP1/BTB/POZ_sf"/>
</dbReference>
<dbReference type="PANTHER" id="PTHR26379:SF187">
    <property type="entry name" value="OS07G0655300 PROTEIN"/>
    <property type="match status" value="1"/>
</dbReference>
<dbReference type="SUPFAM" id="SSF54695">
    <property type="entry name" value="POZ domain"/>
    <property type="match status" value="1"/>
</dbReference>
<dbReference type="PANTHER" id="PTHR26379">
    <property type="entry name" value="BTB/POZ AND MATH DOMAIN-CONTAINING PROTEIN 1"/>
    <property type="match status" value="1"/>
</dbReference>
<keyword evidence="4" id="KW-1185">Reference proteome</keyword>
<dbReference type="Proteomes" id="UP000834106">
    <property type="component" value="Chromosome 6"/>
</dbReference>
<gene>
    <name evidence="3" type="ORF">FPE_LOCUS10093</name>
</gene>
<evidence type="ECO:0000313" key="3">
    <source>
        <dbReference type="EMBL" id="CAI9762663.1"/>
    </source>
</evidence>
<name>A0AAD1Z5H0_9LAMI</name>
<dbReference type="InterPro" id="IPR045005">
    <property type="entry name" value="BPM1-6"/>
</dbReference>
<evidence type="ECO:0000259" key="2">
    <source>
        <dbReference type="PROSITE" id="PS50097"/>
    </source>
</evidence>
<accession>A0AAD1Z5H0</accession>
<dbReference type="AlphaFoldDB" id="A0AAD1Z5H0"/>
<proteinExistence type="predicted"/>
<feature type="domain" description="BTB" evidence="2">
    <location>
        <begin position="31"/>
        <end position="90"/>
    </location>
</feature>
<dbReference type="PROSITE" id="PS50097">
    <property type="entry name" value="BTB"/>
    <property type="match status" value="1"/>
</dbReference>
<dbReference type="CDD" id="cd18280">
    <property type="entry name" value="BTB_POZ_BPM_plant"/>
    <property type="match status" value="1"/>
</dbReference>
<dbReference type="InterPro" id="IPR000210">
    <property type="entry name" value="BTB/POZ_dom"/>
</dbReference>
<organism evidence="3 4">
    <name type="scientific">Fraxinus pennsylvanica</name>
    <dbReference type="NCBI Taxonomy" id="56036"/>
    <lineage>
        <taxon>Eukaryota</taxon>
        <taxon>Viridiplantae</taxon>
        <taxon>Streptophyta</taxon>
        <taxon>Embryophyta</taxon>
        <taxon>Tracheophyta</taxon>
        <taxon>Spermatophyta</taxon>
        <taxon>Magnoliopsida</taxon>
        <taxon>eudicotyledons</taxon>
        <taxon>Gunneridae</taxon>
        <taxon>Pentapetalae</taxon>
        <taxon>asterids</taxon>
        <taxon>lamiids</taxon>
        <taxon>Lamiales</taxon>
        <taxon>Oleaceae</taxon>
        <taxon>Oleeae</taxon>
        <taxon>Fraxinus</taxon>
    </lineage>
</organism>
<reference evidence="3" key="1">
    <citation type="submission" date="2023-05" db="EMBL/GenBank/DDBJ databases">
        <authorList>
            <person name="Huff M."/>
        </authorList>
    </citation>
    <scope>NUCLEOTIDE SEQUENCE</scope>
</reference>
<evidence type="ECO:0000256" key="1">
    <source>
        <dbReference type="ARBA" id="ARBA00004906"/>
    </source>
</evidence>
<dbReference type="GO" id="GO:0016567">
    <property type="term" value="P:protein ubiquitination"/>
    <property type="evidence" value="ECO:0007669"/>
    <property type="project" value="InterPro"/>
</dbReference>
<protein>
    <recommendedName>
        <fullName evidence="2">BTB domain-containing protein</fullName>
    </recommendedName>
</protein>
<dbReference type="Pfam" id="PF00651">
    <property type="entry name" value="BTB"/>
    <property type="match status" value="1"/>
</dbReference>
<comment type="pathway">
    <text evidence="1">Protein modification; protein ubiquitination.</text>
</comment>
<dbReference type="EMBL" id="OU503041">
    <property type="protein sequence ID" value="CAI9762663.1"/>
    <property type="molecule type" value="Genomic_DNA"/>
</dbReference>
<evidence type="ECO:0000313" key="4">
    <source>
        <dbReference type="Proteomes" id="UP000834106"/>
    </source>
</evidence>
<dbReference type="Gene3D" id="3.30.710.10">
    <property type="entry name" value="Potassium Channel Kv1.1, Chain A"/>
    <property type="match status" value="1"/>
</dbReference>
<sequence length="144" mass="16564">MELLDQSGKERHLVQNHTKPYMIRQESSEESDVQFEVEGEIFAAHKLVLAARSPVFKAQLFGALKEQNTKCIRVEDIKAPVFKALLHYLYWDVYPDVEEFLGLNSKWAKTVMAQHLPSAADRYALERLKLLCETKITNILTSTL</sequence>